<dbReference type="Pfam" id="PF09084">
    <property type="entry name" value="NMT1"/>
    <property type="match status" value="1"/>
</dbReference>
<dbReference type="InterPro" id="IPR015168">
    <property type="entry name" value="SsuA/THI5"/>
</dbReference>
<name>A0A974PJT9_9HYPH</name>
<proteinExistence type="predicted"/>
<dbReference type="PANTHER" id="PTHR31528">
    <property type="entry name" value="4-AMINO-5-HYDROXYMETHYL-2-METHYLPYRIMIDINE PHOSPHATE SYNTHASE THI11-RELATED"/>
    <property type="match status" value="1"/>
</dbReference>
<dbReference type="GO" id="GO:0009228">
    <property type="term" value="P:thiamine biosynthetic process"/>
    <property type="evidence" value="ECO:0007669"/>
    <property type="project" value="InterPro"/>
</dbReference>
<dbReference type="EMBL" id="CP063362">
    <property type="protein sequence ID" value="QRG04888.1"/>
    <property type="molecule type" value="Genomic_DNA"/>
</dbReference>
<keyword evidence="1" id="KW-0732">Signal</keyword>
<feature type="signal peptide" evidence="1">
    <location>
        <begin position="1"/>
        <end position="21"/>
    </location>
</feature>
<dbReference type="Gene3D" id="3.40.190.10">
    <property type="entry name" value="Periplasmic binding protein-like II"/>
    <property type="match status" value="2"/>
</dbReference>
<accession>A0A974PJT9</accession>
<protein>
    <submittedName>
        <fullName evidence="3">ABC transporter substrate-binding protein</fullName>
    </submittedName>
</protein>
<reference evidence="3 4" key="1">
    <citation type="submission" date="2020-10" db="EMBL/GenBank/DDBJ databases">
        <title>Degradation of 1,4-Dioxane by Xanthobacter sp. YN2, via a Novel Group-2 Soluble Di-Iron Monooxygenase.</title>
        <authorList>
            <person name="Ma F."/>
            <person name="Wang Y."/>
            <person name="Yang J."/>
            <person name="Guo H."/>
            <person name="Su D."/>
            <person name="Yu L."/>
        </authorList>
    </citation>
    <scope>NUCLEOTIDE SEQUENCE [LARGE SCALE GENOMIC DNA]</scope>
    <source>
        <strain evidence="3 4">YN2</strain>
    </source>
</reference>
<dbReference type="RefSeq" id="WP_203191763.1">
    <property type="nucleotide sequence ID" value="NZ_CP063362.1"/>
</dbReference>
<dbReference type="SUPFAM" id="SSF53850">
    <property type="entry name" value="Periplasmic binding protein-like II"/>
    <property type="match status" value="1"/>
</dbReference>
<organism evidence="3 4">
    <name type="scientific">Xanthobacter dioxanivorans</name>
    <dbReference type="NCBI Taxonomy" id="2528964"/>
    <lineage>
        <taxon>Bacteria</taxon>
        <taxon>Pseudomonadati</taxon>
        <taxon>Pseudomonadota</taxon>
        <taxon>Alphaproteobacteria</taxon>
        <taxon>Hyphomicrobiales</taxon>
        <taxon>Xanthobacteraceae</taxon>
        <taxon>Xanthobacter</taxon>
    </lineage>
</organism>
<gene>
    <name evidence="3" type="ORF">EZH22_17245</name>
</gene>
<dbReference type="Proteomes" id="UP000596427">
    <property type="component" value="Chromosome"/>
</dbReference>
<evidence type="ECO:0000256" key="1">
    <source>
        <dbReference type="SAM" id="SignalP"/>
    </source>
</evidence>
<evidence type="ECO:0000313" key="4">
    <source>
        <dbReference type="Proteomes" id="UP000596427"/>
    </source>
</evidence>
<dbReference type="AlphaFoldDB" id="A0A974PJT9"/>
<evidence type="ECO:0000259" key="2">
    <source>
        <dbReference type="Pfam" id="PF09084"/>
    </source>
</evidence>
<feature type="domain" description="SsuA/THI5-like" evidence="2">
    <location>
        <begin position="42"/>
        <end position="253"/>
    </location>
</feature>
<sequence length="330" mass="34965">MIWRNVIALCIASGLVAPALAQTAAKPLDKAVLMLNWFAYGEHAPFVLGRDKGFYRDEGIDLEIQEGRGSGVTVQAAAAGTVTFGLADVTVMMKAVAKGAPLKAVGVLLQRTPAAIVSPEGKIKDPKDVAGKIIAITPGDAVTPLLPLYLKKIGVADSSVRTVSGDAQTKLNAVVNNQADGLIGYTTEQGARLPDIINKPVTMLRFTDVGVNIVSLGIVTSNETIKSRGDLVKRFMRATTRAVEAAQKDPKGAIDVLLAAYPKMGLPDAQLRSLQYSQALYSAPNALGPRPFQMNPALIADTLDVLTQYGGMTASERGQPTDYYTAEFLP</sequence>
<feature type="chain" id="PRO_5037399414" evidence="1">
    <location>
        <begin position="22"/>
        <end position="330"/>
    </location>
</feature>
<keyword evidence="4" id="KW-1185">Reference proteome</keyword>
<dbReference type="PANTHER" id="PTHR31528:SF15">
    <property type="entry name" value="RIBOFLAVIN-BINDING PROTEIN RIBY"/>
    <property type="match status" value="1"/>
</dbReference>
<dbReference type="InterPro" id="IPR027939">
    <property type="entry name" value="NMT1/THI5"/>
</dbReference>
<evidence type="ECO:0000313" key="3">
    <source>
        <dbReference type="EMBL" id="QRG04888.1"/>
    </source>
</evidence>
<dbReference type="KEGG" id="xdi:EZH22_17245"/>